<comment type="caution">
    <text evidence="3">The sequence shown here is derived from an EMBL/GenBank/DDBJ whole genome shotgun (WGS) entry which is preliminary data.</text>
</comment>
<organism evidence="3 4">
    <name type="scientific">Thelephora terrestris</name>
    <dbReference type="NCBI Taxonomy" id="56493"/>
    <lineage>
        <taxon>Eukaryota</taxon>
        <taxon>Fungi</taxon>
        <taxon>Dikarya</taxon>
        <taxon>Basidiomycota</taxon>
        <taxon>Agaricomycotina</taxon>
        <taxon>Agaricomycetes</taxon>
        <taxon>Thelephorales</taxon>
        <taxon>Thelephoraceae</taxon>
        <taxon>Thelephora</taxon>
    </lineage>
</organism>
<keyword evidence="4" id="KW-1185">Reference proteome</keyword>
<name>A0A9P6H5A3_9AGAM</name>
<accession>A0A9P6H5A3</accession>
<feature type="signal peptide" evidence="2">
    <location>
        <begin position="1"/>
        <end position="30"/>
    </location>
</feature>
<evidence type="ECO:0000313" key="3">
    <source>
        <dbReference type="EMBL" id="KAF9779772.1"/>
    </source>
</evidence>
<proteinExistence type="predicted"/>
<keyword evidence="2" id="KW-0732">Signal</keyword>
<protein>
    <submittedName>
        <fullName evidence="3">Uncharacterized protein</fullName>
    </submittedName>
</protein>
<feature type="region of interest" description="Disordered" evidence="1">
    <location>
        <begin position="134"/>
        <end position="154"/>
    </location>
</feature>
<dbReference type="EMBL" id="WIUZ02000018">
    <property type="protein sequence ID" value="KAF9779772.1"/>
    <property type="molecule type" value="Genomic_DNA"/>
</dbReference>
<dbReference type="Proteomes" id="UP000736335">
    <property type="component" value="Unassembled WGS sequence"/>
</dbReference>
<reference evidence="3" key="1">
    <citation type="journal article" date="2020" name="Nat. Commun.">
        <title>Large-scale genome sequencing of mycorrhizal fungi provides insights into the early evolution of symbiotic traits.</title>
        <authorList>
            <person name="Miyauchi S."/>
            <person name="Kiss E."/>
            <person name="Kuo A."/>
            <person name="Drula E."/>
            <person name="Kohler A."/>
            <person name="Sanchez-Garcia M."/>
            <person name="Morin E."/>
            <person name="Andreopoulos B."/>
            <person name="Barry K.W."/>
            <person name="Bonito G."/>
            <person name="Buee M."/>
            <person name="Carver A."/>
            <person name="Chen C."/>
            <person name="Cichocki N."/>
            <person name="Clum A."/>
            <person name="Culley D."/>
            <person name="Crous P.W."/>
            <person name="Fauchery L."/>
            <person name="Girlanda M."/>
            <person name="Hayes R.D."/>
            <person name="Keri Z."/>
            <person name="LaButti K."/>
            <person name="Lipzen A."/>
            <person name="Lombard V."/>
            <person name="Magnuson J."/>
            <person name="Maillard F."/>
            <person name="Murat C."/>
            <person name="Nolan M."/>
            <person name="Ohm R.A."/>
            <person name="Pangilinan J."/>
            <person name="Pereira M.F."/>
            <person name="Perotto S."/>
            <person name="Peter M."/>
            <person name="Pfister S."/>
            <person name="Riley R."/>
            <person name="Sitrit Y."/>
            <person name="Stielow J.B."/>
            <person name="Szollosi G."/>
            <person name="Zifcakova L."/>
            <person name="Stursova M."/>
            <person name="Spatafora J.W."/>
            <person name="Tedersoo L."/>
            <person name="Vaario L.M."/>
            <person name="Yamada A."/>
            <person name="Yan M."/>
            <person name="Wang P."/>
            <person name="Xu J."/>
            <person name="Bruns T."/>
            <person name="Baldrian P."/>
            <person name="Vilgalys R."/>
            <person name="Dunand C."/>
            <person name="Henrissat B."/>
            <person name="Grigoriev I.V."/>
            <person name="Hibbett D."/>
            <person name="Nagy L.G."/>
            <person name="Martin F.M."/>
        </authorList>
    </citation>
    <scope>NUCLEOTIDE SEQUENCE</scope>
    <source>
        <strain evidence="3">UH-Tt-Lm1</strain>
    </source>
</reference>
<gene>
    <name evidence="3" type="ORF">BJ322DRAFT_339446</name>
</gene>
<evidence type="ECO:0000313" key="4">
    <source>
        <dbReference type="Proteomes" id="UP000736335"/>
    </source>
</evidence>
<evidence type="ECO:0000256" key="1">
    <source>
        <dbReference type="SAM" id="MobiDB-lite"/>
    </source>
</evidence>
<evidence type="ECO:0000256" key="2">
    <source>
        <dbReference type="SAM" id="SignalP"/>
    </source>
</evidence>
<sequence>MTTGRICRSRNDWFFCFVRGVLMLPSRCLCQTWLRCFRSGRKRSLRPQNFKLRNRVEMYKIALENVQLLAAKGHRKHVLDRGKGSKHTNFSCAVDMMRNRVGKPSPPKYRPLVDGYDRREPIFACPRKREGSFSLQLEDMVGQGPGPEGEKKVR</sequence>
<reference evidence="3" key="2">
    <citation type="submission" date="2020-11" db="EMBL/GenBank/DDBJ databases">
        <authorList>
            <consortium name="DOE Joint Genome Institute"/>
            <person name="Kuo A."/>
            <person name="Miyauchi S."/>
            <person name="Kiss E."/>
            <person name="Drula E."/>
            <person name="Kohler A."/>
            <person name="Sanchez-Garcia M."/>
            <person name="Andreopoulos B."/>
            <person name="Barry K.W."/>
            <person name="Bonito G."/>
            <person name="Buee M."/>
            <person name="Carver A."/>
            <person name="Chen C."/>
            <person name="Cichocki N."/>
            <person name="Clum A."/>
            <person name="Culley D."/>
            <person name="Crous P.W."/>
            <person name="Fauchery L."/>
            <person name="Girlanda M."/>
            <person name="Hayes R."/>
            <person name="Keri Z."/>
            <person name="Labutti K."/>
            <person name="Lipzen A."/>
            <person name="Lombard V."/>
            <person name="Magnuson J."/>
            <person name="Maillard F."/>
            <person name="Morin E."/>
            <person name="Murat C."/>
            <person name="Nolan M."/>
            <person name="Ohm R."/>
            <person name="Pangilinan J."/>
            <person name="Pereira M."/>
            <person name="Perotto S."/>
            <person name="Peter M."/>
            <person name="Riley R."/>
            <person name="Sitrit Y."/>
            <person name="Stielow B."/>
            <person name="Szollosi G."/>
            <person name="Zifcakova L."/>
            <person name="Stursova M."/>
            <person name="Spatafora J.W."/>
            <person name="Tedersoo L."/>
            <person name="Vaario L.-M."/>
            <person name="Yamada A."/>
            <person name="Yan M."/>
            <person name="Wang P."/>
            <person name="Xu J."/>
            <person name="Bruns T."/>
            <person name="Baldrian P."/>
            <person name="Vilgalys R."/>
            <person name="Henrissat B."/>
            <person name="Grigoriev I.V."/>
            <person name="Hibbett D."/>
            <person name="Nagy L.G."/>
            <person name="Martin F.M."/>
        </authorList>
    </citation>
    <scope>NUCLEOTIDE SEQUENCE</scope>
    <source>
        <strain evidence="3">UH-Tt-Lm1</strain>
    </source>
</reference>
<feature type="chain" id="PRO_5040312395" evidence="2">
    <location>
        <begin position="31"/>
        <end position="154"/>
    </location>
</feature>
<dbReference type="AlphaFoldDB" id="A0A9P6H5A3"/>